<evidence type="ECO:0000313" key="3">
    <source>
        <dbReference type="EMBL" id="OJG89352.1"/>
    </source>
</evidence>
<comment type="caution">
    <text evidence="3">The sequence shown here is derived from an EMBL/GenBank/DDBJ whole genome shotgun (WGS) entry which is preliminary data.</text>
</comment>
<dbReference type="Gene3D" id="3.40.50.2000">
    <property type="entry name" value="Glycogen Phosphorylase B"/>
    <property type="match status" value="2"/>
</dbReference>
<dbReference type="InterPro" id="IPR050194">
    <property type="entry name" value="Glycosyltransferase_grp1"/>
</dbReference>
<dbReference type="Pfam" id="PF00534">
    <property type="entry name" value="Glycos_transf_1"/>
    <property type="match status" value="1"/>
</dbReference>
<dbReference type="SUPFAM" id="SSF53756">
    <property type="entry name" value="UDP-Glycosyltransferase/glycogen phosphorylase"/>
    <property type="match status" value="1"/>
</dbReference>
<dbReference type="PANTHER" id="PTHR45947:SF3">
    <property type="entry name" value="SULFOQUINOVOSYL TRANSFERASE SQD2"/>
    <property type="match status" value="1"/>
</dbReference>
<feature type="domain" description="Glycosyltransferase subfamily 4-like N-terminal" evidence="2">
    <location>
        <begin position="30"/>
        <end position="188"/>
    </location>
</feature>
<evidence type="ECO:0000259" key="1">
    <source>
        <dbReference type="Pfam" id="PF00534"/>
    </source>
</evidence>
<dbReference type="EMBL" id="JXLC01000023">
    <property type="protein sequence ID" value="OJG89352.1"/>
    <property type="molecule type" value="Genomic_DNA"/>
</dbReference>
<dbReference type="InterPro" id="IPR028098">
    <property type="entry name" value="Glyco_trans_4-like_N"/>
</dbReference>
<reference evidence="3 4" key="1">
    <citation type="submission" date="2014-12" db="EMBL/GenBank/DDBJ databases">
        <title>Draft genome sequences of 29 type strains of Enterococci.</title>
        <authorList>
            <person name="Zhong Z."/>
            <person name="Sun Z."/>
            <person name="Liu W."/>
            <person name="Zhang W."/>
            <person name="Zhang H."/>
        </authorList>
    </citation>
    <scope>NUCLEOTIDE SEQUENCE [LARGE SCALE GENOMIC DNA]</scope>
    <source>
        <strain evidence="3 4">DSM 22801</strain>
    </source>
</reference>
<evidence type="ECO:0000259" key="2">
    <source>
        <dbReference type="Pfam" id="PF13439"/>
    </source>
</evidence>
<dbReference type="InterPro" id="IPR001296">
    <property type="entry name" value="Glyco_trans_1"/>
</dbReference>
<organism evidence="3 4">
    <name type="scientific">Enterococcus silesiacus</name>
    <dbReference type="NCBI Taxonomy" id="332949"/>
    <lineage>
        <taxon>Bacteria</taxon>
        <taxon>Bacillati</taxon>
        <taxon>Bacillota</taxon>
        <taxon>Bacilli</taxon>
        <taxon>Lactobacillales</taxon>
        <taxon>Enterococcaceae</taxon>
        <taxon>Enterococcus</taxon>
    </lineage>
</organism>
<feature type="domain" description="Glycosyl transferase family 1" evidence="1">
    <location>
        <begin position="197"/>
        <end position="328"/>
    </location>
</feature>
<sequence length="378" mass="42991">MEEKMNKVHNNSEKTPKTRVLIFGMSNLLGGVETYMLNYYNHLDRSKIQVDFVTMYPTMYFENEVEAKGSTIYHVTEVKKNPQKFISEIKDILLNGNYDIVHVNMLSAANILPVTIAKNMGVKRIFVHSHNANTPNGLLRKVMHQWNKRKIVRLATDYLACSKKAGTWLFGEQLEEQLVIIPNAVEIDQFKFDPKVRSEVRKELSIAEDQLVLGHVGAFREQKNHDFLIDIFAAIHKRNEKAVLVLVGQGELKEKIQNKVKLLNLEHNVKFLGVRQDSNRLYQAMDVFVLPSLFEGLPVVGVEAQAAGLPLIVSSQVTSELEITANCQFLSIDDPEIWADTVLAIEPIDRDMSEVFSKNGYDIDVASKILNDLYCETK</sequence>
<name>A0AA91JNA9_9ENTE</name>
<dbReference type="Proteomes" id="UP000183039">
    <property type="component" value="Unassembled WGS sequence"/>
</dbReference>
<dbReference type="Pfam" id="PF13439">
    <property type="entry name" value="Glyco_transf_4"/>
    <property type="match status" value="1"/>
</dbReference>
<evidence type="ECO:0008006" key="5">
    <source>
        <dbReference type="Google" id="ProtNLM"/>
    </source>
</evidence>
<dbReference type="AlphaFoldDB" id="A0AA91JNA9"/>
<proteinExistence type="predicted"/>
<protein>
    <recommendedName>
        <fullName evidence="5">Glycosyl transferase family 1</fullName>
    </recommendedName>
</protein>
<accession>A0AA91JNA9</accession>
<evidence type="ECO:0000313" key="4">
    <source>
        <dbReference type="Proteomes" id="UP000183039"/>
    </source>
</evidence>
<gene>
    <name evidence="3" type="ORF">RV15_GL001659</name>
</gene>
<dbReference type="GO" id="GO:0016757">
    <property type="term" value="F:glycosyltransferase activity"/>
    <property type="evidence" value="ECO:0007669"/>
    <property type="project" value="InterPro"/>
</dbReference>
<dbReference type="CDD" id="cd03812">
    <property type="entry name" value="GT4_CapH-like"/>
    <property type="match status" value="1"/>
</dbReference>
<dbReference type="PANTHER" id="PTHR45947">
    <property type="entry name" value="SULFOQUINOVOSYL TRANSFERASE SQD2"/>
    <property type="match status" value="1"/>
</dbReference>